<accession>A0A9K3IK02</accession>
<dbReference type="EMBL" id="MNCJ02000322">
    <property type="protein sequence ID" value="KAF5798027.1"/>
    <property type="molecule type" value="Genomic_DNA"/>
</dbReference>
<comment type="caution">
    <text evidence="1">The sequence shown here is derived from an EMBL/GenBank/DDBJ whole genome shotgun (WGS) entry which is preliminary data.</text>
</comment>
<protein>
    <submittedName>
        <fullName evidence="1">Uncharacterized protein</fullName>
    </submittedName>
</protein>
<evidence type="ECO:0000313" key="2">
    <source>
        <dbReference type="Proteomes" id="UP000215914"/>
    </source>
</evidence>
<dbReference type="AlphaFoldDB" id="A0A9K3IK02"/>
<gene>
    <name evidence="1" type="ORF">HanXRQr2_Chr07g0287851</name>
</gene>
<organism evidence="1 2">
    <name type="scientific">Helianthus annuus</name>
    <name type="common">Common sunflower</name>
    <dbReference type="NCBI Taxonomy" id="4232"/>
    <lineage>
        <taxon>Eukaryota</taxon>
        <taxon>Viridiplantae</taxon>
        <taxon>Streptophyta</taxon>
        <taxon>Embryophyta</taxon>
        <taxon>Tracheophyta</taxon>
        <taxon>Spermatophyta</taxon>
        <taxon>Magnoliopsida</taxon>
        <taxon>eudicotyledons</taxon>
        <taxon>Gunneridae</taxon>
        <taxon>Pentapetalae</taxon>
        <taxon>asterids</taxon>
        <taxon>campanulids</taxon>
        <taxon>Asterales</taxon>
        <taxon>Asteraceae</taxon>
        <taxon>Asteroideae</taxon>
        <taxon>Heliantheae alliance</taxon>
        <taxon>Heliantheae</taxon>
        <taxon>Helianthus</taxon>
    </lineage>
</organism>
<reference evidence="1" key="2">
    <citation type="submission" date="2020-06" db="EMBL/GenBank/DDBJ databases">
        <title>Helianthus annuus Genome sequencing and assembly Release 2.</title>
        <authorList>
            <person name="Gouzy J."/>
            <person name="Langlade N."/>
            <person name="Munos S."/>
        </authorList>
    </citation>
    <scope>NUCLEOTIDE SEQUENCE</scope>
    <source>
        <tissue evidence="1">Leaves</tissue>
    </source>
</reference>
<name>A0A9K3IK02_HELAN</name>
<sequence>MYLINLILSIPFPTPRESHALIVRSLGIPCLGKSVNSPWFARLVIASSVNKWLGPLHTT</sequence>
<reference evidence="1" key="1">
    <citation type="journal article" date="2017" name="Nature">
        <title>The sunflower genome provides insights into oil metabolism, flowering and Asterid evolution.</title>
        <authorList>
            <person name="Badouin H."/>
            <person name="Gouzy J."/>
            <person name="Grassa C.J."/>
            <person name="Murat F."/>
            <person name="Staton S.E."/>
            <person name="Cottret L."/>
            <person name="Lelandais-Briere C."/>
            <person name="Owens G.L."/>
            <person name="Carrere S."/>
            <person name="Mayjonade B."/>
            <person name="Legrand L."/>
            <person name="Gill N."/>
            <person name="Kane N.C."/>
            <person name="Bowers J.E."/>
            <person name="Hubner S."/>
            <person name="Bellec A."/>
            <person name="Berard A."/>
            <person name="Berges H."/>
            <person name="Blanchet N."/>
            <person name="Boniface M.C."/>
            <person name="Brunel D."/>
            <person name="Catrice O."/>
            <person name="Chaidir N."/>
            <person name="Claudel C."/>
            <person name="Donnadieu C."/>
            <person name="Faraut T."/>
            <person name="Fievet G."/>
            <person name="Helmstetter N."/>
            <person name="King M."/>
            <person name="Knapp S.J."/>
            <person name="Lai Z."/>
            <person name="Le Paslier M.C."/>
            <person name="Lippi Y."/>
            <person name="Lorenzon L."/>
            <person name="Mandel J.R."/>
            <person name="Marage G."/>
            <person name="Marchand G."/>
            <person name="Marquand E."/>
            <person name="Bret-Mestries E."/>
            <person name="Morien E."/>
            <person name="Nambeesan S."/>
            <person name="Nguyen T."/>
            <person name="Pegot-Espagnet P."/>
            <person name="Pouilly N."/>
            <person name="Raftis F."/>
            <person name="Sallet E."/>
            <person name="Schiex T."/>
            <person name="Thomas J."/>
            <person name="Vandecasteele C."/>
            <person name="Vares D."/>
            <person name="Vear F."/>
            <person name="Vautrin S."/>
            <person name="Crespi M."/>
            <person name="Mangin B."/>
            <person name="Burke J.M."/>
            <person name="Salse J."/>
            <person name="Munos S."/>
            <person name="Vincourt P."/>
            <person name="Rieseberg L.H."/>
            <person name="Langlade N.B."/>
        </authorList>
    </citation>
    <scope>NUCLEOTIDE SEQUENCE</scope>
    <source>
        <tissue evidence="1">Leaves</tissue>
    </source>
</reference>
<dbReference type="Gramene" id="mRNA:HanXRQr2_Chr07g0287851">
    <property type="protein sequence ID" value="mRNA:HanXRQr2_Chr07g0287851"/>
    <property type="gene ID" value="HanXRQr2_Chr07g0287851"/>
</dbReference>
<dbReference type="Proteomes" id="UP000215914">
    <property type="component" value="Unassembled WGS sequence"/>
</dbReference>
<keyword evidence="2" id="KW-1185">Reference proteome</keyword>
<evidence type="ECO:0000313" key="1">
    <source>
        <dbReference type="EMBL" id="KAF5798027.1"/>
    </source>
</evidence>
<proteinExistence type="predicted"/>